<feature type="domain" description="Phospholipid/glycerol acyltransferase" evidence="2">
    <location>
        <begin position="86"/>
        <end position="228"/>
    </location>
</feature>
<dbReference type="CDD" id="cd07990">
    <property type="entry name" value="LPLAT_LCLAT1-like"/>
    <property type="match status" value="1"/>
</dbReference>
<name>A0A4U1BIS2_9GAMM</name>
<keyword evidence="1" id="KW-1133">Transmembrane helix</keyword>
<keyword evidence="3" id="KW-0808">Transferase</keyword>
<keyword evidence="3" id="KW-0012">Acyltransferase</keyword>
<evidence type="ECO:0000256" key="1">
    <source>
        <dbReference type="SAM" id="Phobius"/>
    </source>
</evidence>
<comment type="caution">
    <text evidence="3">The sequence shown here is derived from an EMBL/GenBank/DDBJ whole genome shotgun (WGS) entry which is preliminary data.</text>
</comment>
<reference evidence="3 4" key="1">
    <citation type="submission" date="2019-04" db="EMBL/GenBank/DDBJ databases">
        <authorList>
            <person name="Hwang J.C."/>
        </authorList>
    </citation>
    <scope>NUCLEOTIDE SEQUENCE [LARGE SCALE GENOMIC DNA]</scope>
    <source>
        <strain evidence="3 4">IMCC35001</strain>
    </source>
</reference>
<keyword evidence="1" id="KW-0812">Transmembrane</keyword>
<dbReference type="GO" id="GO:0016746">
    <property type="term" value="F:acyltransferase activity"/>
    <property type="evidence" value="ECO:0007669"/>
    <property type="project" value="UniProtKB-KW"/>
</dbReference>
<evidence type="ECO:0000259" key="2">
    <source>
        <dbReference type="SMART" id="SM00563"/>
    </source>
</evidence>
<dbReference type="OrthoDB" id="319710at2"/>
<dbReference type="PANTHER" id="PTHR10983:SF16">
    <property type="entry name" value="LYSOCARDIOLIPIN ACYLTRANSFERASE 1"/>
    <property type="match status" value="1"/>
</dbReference>
<feature type="transmembrane region" description="Helical" evidence="1">
    <location>
        <begin position="12"/>
        <end position="33"/>
    </location>
</feature>
<gene>
    <name evidence="3" type="ORF">FCL40_00310</name>
</gene>
<keyword evidence="1" id="KW-0472">Membrane</keyword>
<dbReference type="PANTHER" id="PTHR10983">
    <property type="entry name" value="1-ACYLGLYCEROL-3-PHOSPHATE ACYLTRANSFERASE-RELATED"/>
    <property type="match status" value="1"/>
</dbReference>
<organism evidence="3 4">
    <name type="scientific">Ferrimonas sediminicola</name>
    <dbReference type="NCBI Taxonomy" id="2569538"/>
    <lineage>
        <taxon>Bacteria</taxon>
        <taxon>Pseudomonadati</taxon>
        <taxon>Pseudomonadota</taxon>
        <taxon>Gammaproteobacteria</taxon>
        <taxon>Alteromonadales</taxon>
        <taxon>Ferrimonadaceae</taxon>
        <taxon>Ferrimonas</taxon>
    </lineage>
</organism>
<protein>
    <submittedName>
        <fullName evidence="3">Acyltransferase</fullName>
    </submittedName>
</protein>
<dbReference type="NCBIfam" id="NF010621">
    <property type="entry name" value="PRK14014.1"/>
    <property type="match status" value="1"/>
</dbReference>
<evidence type="ECO:0000313" key="3">
    <source>
        <dbReference type="EMBL" id="TKB51032.1"/>
    </source>
</evidence>
<dbReference type="SUPFAM" id="SSF69593">
    <property type="entry name" value="Glycerol-3-phosphate (1)-acyltransferase"/>
    <property type="match status" value="1"/>
</dbReference>
<dbReference type="Pfam" id="PF01553">
    <property type="entry name" value="Acyltransferase"/>
    <property type="match status" value="1"/>
</dbReference>
<feature type="transmembrane region" description="Helical" evidence="1">
    <location>
        <begin position="114"/>
        <end position="133"/>
    </location>
</feature>
<dbReference type="EMBL" id="SWCI01000001">
    <property type="protein sequence ID" value="TKB51032.1"/>
    <property type="molecule type" value="Genomic_DNA"/>
</dbReference>
<evidence type="ECO:0000313" key="4">
    <source>
        <dbReference type="Proteomes" id="UP000305674"/>
    </source>
</evidence>
<dbReference type="SMART" id="SM00563">
    <property type="entry name" value="PlsC"/>
    <property type="match status" value="1"/>
</dbReference>
<accession>A0A4U1BIS2</accession>
<dbReference type="Proteomes" id="UP000305674">
    <property type="component" value="Unassembled WGS sequence"/>
</dbReference>
<keyword evidence="4" id="KW-1185">Reference proteome</keyword>
<sequence>MDLLSTVRGLLAFFGYVLNTLFWFPVVFILGILKLLPIASLKRACSWAADQCATAWISINNLNQAVLSGSRMVVDSLPELSPRQWYMVISNHQSWVDILVLQRLFNRRIPFIKFFLKWELIFVPVIGLCWWALDFPFMRRFSGQYLKKNPHMKGKDIETTKKACEKYKNSPVAIMNFVEGTRFTETKRQRQNSPFPQLLRPKAGGLAFTLDAMGPRLQQMLDVTIYYPDGAPSFWDYLCGRVPEIRVSVDQHSLEELHDIGYDSPEQRAEFQQWLNGLWHEKQRQLARCGNDEHR</sequence>
<proteinExistence type="predicted"/>
<dbReference type="AlphaFoldDB" id="A0A4U1BIS2"/>
<dbReference type="RefSeq" id="WP_136850210.1">
    <property type="nucleotide sequence ID" value="NZ_SWCI01000001.1"/>
</dbReference>
<dbReference type="InterPro" id="IPR002123">
    <property type="entry name" value="Plipid/glycerol_acylTrfase"/>
</dbReference>